<dbReference type="RefSeq" id="WP_349181913.1">
    <property type="nucleotide sequence ID" value="NZ_JBBNGS010000005.1"/>
</dbReference>
<evidence type="ECO:0000313" key="2">
    <source>
        <dbReference type="EMBL" id="MEQ2637419.1"/>
    </source>
</evidence>
<feature type="region of interest" description="Disordered" evidence="1">
    <location>
        <begin position="90"/>
        <end position="115"/>
    </location>
</feature>
<name>A0ABV1IEU6_9ACTN</name>
<accession>A0ABV1IEU6</accession>
<dbReference type="EMBL" id="JBBNGS010000005">
    <property type="protein sequence ID" value="MEQ2637419.1"/>
    <property type="molecule type" value="Genomic_DNA"/>
</dbReference>
<proteinExistence type="predicted"/>
<comment type="caution">
    <text evidence="2">The sequence shown here is derived from an EMBL/GenBank/DDBJ whole genome shotgun (WGS) entry which is preliminary data.</text>
</comment>
<sequence length="115" mass="12773">MLMAFDTGAKAPDELLLIATHAAKAALDFNNNPINQLNYWQAVARKRSLTEDEKDMLAELEEGCHDNHAISAACRSLIGDERRARIAMRQMSPGRRSEFNSQPIARFLGNQGSDS</sequence>
<organism evidence="2 3">
    <name type="scientific">Paratractidigestivibacter faecalis</name>
    <dbReference type="NCBI Taxonomy" id="2292441"/>
    <lineage>
        <taxon>Bacteria</taxon>
        <taxon>Bacillati</taxon>
        <taxon>Actinomycetota</taxon>
        <taxon>Coriobacteriia</taxon>
        <taxon>Coriobacteriales</taxon>
        <taxon>Atopobiaceae</taxon>
        <taxon>Paratractidigestivibacter</taxon>
    </lineage>
</organism>
<evidence type="ECO:0000313" key="3">
    <source>
        <dbReference type="Proteomes" id="UP001478817"/>
    </source>
</evidence>
<keyword evidence="3" id="KW-1185">Reference proteome</keyword>
<protein>
    <submittedName>
        <fullName evidence="2">Uncharacterized protein</fullName>
    </submittedName>
</protein>
<reference evidence="2 3" key="1">
    <citation type="submission" date="2024-04" db="EMBL/GenBank/DDBJ databases">
        <title>Human intestinal bacterial collection.</title>
        <authorList>
            <person name="Pauvert C."/>
            <person name="Hitch T.C.A."/>
            <person name="Clavel T."/>
        </authorList>
    </citation>
    <scope>NUCLEOTIDE SEQUENCE [LARGE SCALE GENOMIC DNA]</scope>
    <source>
        <strain evidence="2 3">CLA-AA-H197</strain>
    </source>
</reference>
<evidence type="ECO:0000256" key="1">
    <source>
        <dbReference type="SAM" id="MobiDB-lite"/>
    </source>
</evidence>
<gene>
    <name evidence="2" type="ORF">AAAT05_03585</name>
</gene>
<dbReference type="Proteomes" id="UP001478817">
    <property type="component" value="Unassembled WGS sequence"/>
</dbReference>